<proteinExistence type="predicted"/>
<feature type="non-terminal residue" evidence="1">
    <location>
        <position position="1"/>
    </location>
</feature>
<reference evidence="1 2" key="1">
    <citation type="journal article" date="2019" name="Sci. Rep.">
        <title>Orb-weaving spider Araneus ventricosus genome elucidates the spidroin gene catalogue.</title>
        <authorList>
            <person name="Kono N."/>
            <person name="Nakamura H."/>
            <person name="Ohtoshi R."/>
            <person name="Moran D.A.P."/>
            <person name="Shinohara A."/>
            <person name="Yoshida Y."/>
            <person name="Fujiwara M."/>
            <person name="Mori M."/>
            <person name="Tomita M."/>
            <person name="Arakawa K."/>
        </authorList>
    </citation>
    <scope>NUCLEOTIDE SEQUENCE [LARGE SCALE GENOMIC DNA]</scope>
</reference>
<gene>
    <name evidence="1" type="ORF">AVEN_254374_1</name>
</gene>
<sequence length="157" mass="17943">PANYTIKHSSVHDCAVTSRKNKVTKIIQDCIGCIFINADIGPEGNCVRRFVIPAVNFRVIDYIGLIDWQACNVTPPPILKHISYHELLKIIQDDVPMDGWDFFKFPSHTPAVERIVKLVTEATRKRGGPQNRDGFIKDTLESRKQMSQFEFKKDSKK</sequence>
<accession>A0A4Y2RT09</accession>
<comment type="caution">
    <text evidence="1">The sequence shown here is derived from an EMBL/GenBank/DDBJ whole genome shotgun (WGS) entry which is preliminary data.</text>
</comment>
<name>A0A4Y2RT09_ARAVE</name>
<evidence type="ECO:0000313" key="1">
    <source>
        <dbReference type="EMBL" id="GBN78833.1"/>
    </source>
</evidence>
<dbReference type="EMBL" id="BGPR01018321">
    <property type="protein sequence ID" value="GBN78833.1"/>
    <property type="molecule type" value="Genomic_DNA"/>
</dbReference>
<evidence type="ECO:0000313" key="2">
    <source>
        <dbReference type="Proteomes" id="UP000499080"/>
    </source>
</evidence>
<dbReference type="AlphaFoldDB" id="A0A4Y2RT09"/>
<protein>
    <submittedName>
        <fullName evidence="1">Uncharacterized protein</fullName>
    </submittedName>
</protein>
<organism evidence="1 2">
    <name type="scientific">Araneus ventricosus</name>
    <name type="common">Orbweaver spider</name>
    <name type="synonym">Epeira ventricosa</name>
    <dbReference type="NCBI Taxonomy" id="182803"/>
    <lineage>
        <taxon>Eukaryota</taxon>
        <taxon>Metazoa</taxon>
        <taxon>Ecdysozoa</taxon>
        <taxon>Arthropoda</taxon>
        <taxon>Chelicerata</taxon>
        <taxon>Arachnida</taxon>
        <taxon>Araneae</taxon>
        <taxon>Araneomorphae</taxon>
        <taxon>Entelegynae</taxon>
        <taxon>Araneoidea</taxon>
        <taxon>Araneidae</taxon>
        <taxon>Araneus</taxon>
    </lineage>
</organism>
<dbReference type="PANTHER" id="PTHR46409">
    <property type="entry name" value="HTH PSQ-TYPE DOMAIN-CONTAINING PROTEIN"/>
    <property type="match status" value="1"/>
</dbReference>
<keyword evidence="2" id="KW-1185">Reference proteome</keyword>
<dbReference type="Proteomes" id="UP000499080">
    <property type="component" value="Unassembled WGS sequence"/>
</dbReference>
<dbReference type="PANTHER" id="PTHR46409:SF1">
    <property type="entry name" value="HTH PSQ-TYPE DOMAIN-CONTAINING PROTEIN"/>
    <property type="match status" value="1"/>
</dbReference>